<feature type="compositionally biased region" description="Acidic residues" evidence="1">
    <location>
        <begin position="39"/>
        <end position="49"/>
    </location>
</feature>
<feature type="transmembrane region" description="Helical" evidence="2">
    <location>
        <begin position="152"/>
        <end position="173"/>
    </location>
</feature>
<dbReference type="AlphaFoldDB" id="D3PWT9"/>
<keyword evidence="2" id="KW-0472">Membrane</keyword>
<dbReference type="Proteomes" id="UP000000844">
    <property type="component" value="Chromosome"/>
</dbReference>
<protein>
    <submittedName>
        <fullName evidence="3">Uncharacterized protein</fullName>
    </submittedName>
</protein>
<name>D3PWT9_STANL</name>
<feature type="transmembrane region" description="Helical" evidence="2">
    <location>
        <begin position="66"/>
        <end position="87"/>
    </location>
</feature>
<keyword evidence="2" id="KW-1133">Transmembrane helix</keyword>
<organism evidence="3 4">
    <name type="scientific">Stackebrandtia nassauensis (strain DSM 44728 / CIP 108903 / NRRL B-16338 / NBRC 102104 / LLR-40K-21)</name>
    <dbReference type="NCBI Taxonomy" id="446470"/>
    <lineage>
        <taxon>Bacteria</taxon>
        <taxon>Bacillati</taxon>
        <taxon>Actinomycetota</taxon>
        <taxon>Actinomycetes</taxon>
        <taxon>Glycomycetales</taxon>
        <taxon>Glycomycetaceae</taxon>
        <taxon>Stackebrandtia</taxon>
    </lineage>
</organism>
<evidence type="ECO:0000256" key="2">
    <source>
        <dbReference type="SAM" id="Phobius"/>
    </source>
</evidence>
<evidence type="ECO:0000313" key="4">
    <source>
        <dbReference type="Proteomes" id="UP000000844"/>
    </source>
</evidence>
<dbReference type="eggNOG" id="ENOG5033WW0">
    <property type="taxonomic scope" value="Bacteria"/>
</dbReference>
<dbReference type="EMBL" id="CP001778">
    <property type="protein sequence ID" value="ADD45163.1"/>
    <property type="molecule type" value="Genomic_DNA"/>
</dbReference>
<evidence type="ECO:0000256" key="1">
    <source>
        <dbReference type="SAM" id="MobiDB-lite"/>
    </source>
</evidence>
<feature type="transmembrane region" description="Helical" evidence="2">
    <location>
        <begin position="219"/>
        <end position="237"/>
    </location>
</feature>
<gene>
    <name evidence="3" type="ordered locus">Snas_5532</name>
</gene>
<feature type="region of interest" description="Disordered" evidence="1">
    <location>
        <begin position="1"/>
        <end position="49"/>
    </location>
</feature>
<keyword evidence="4" id="KW-1185">Reference proteome</keyword>
<dbReference type="KEGG" id="sna:Snas_5532"/>
<feature type="transmembrane region" description="Helical" evidence="2">
    <location>
        <begin position="185"/>
        <end position="207"/>
    </location>
</feature>
<proteinExistence type="predicted"/>
<feature type="transmembrane region" description="Helical" evidence="2">
    <location>
        <begin position="107"/>
        <end position="132"/>
    </location>
</feature>
<dbReference type="HOGENOM" id="CLU_801443_0_0_11"/>
<sequence>MRNPQGQSPYPPAQGTAAIPVRPPDWAAVAEPEPPRDTDEAETEPDAENGDVKSTVFEFLDQLGDLVMPLAIALYAVLYISMQYLYGTFGVNPEQAGIDQGVLFGRLLYTLVLLVLLALPVIGIYVSIRWLFQRIAGDRHGALGRRIRANPWIPAGVLAVVCVVLYWALMPLLLNFVFGASGDNLALNLGLALLLGAVAFVVPMRMLSRSPVGRFTRRVICGALAGVTIGFSLAGTVSEEANLVATQGAESALLNAVGFQDQWVVVQRDDKCLYDGATMLLLGTSEAGYALYDVGLQQAHFLPVGDNITLDYVMMSPGGADMEAASQACLAEDAAEKKDKDKDQGD</sequence>
<accession>D3PWT9</accession>
<keyword evidence="2" id="KW-0812">Transmembrane</keyword>
<evidence type="ECO:0000313" key="3">
    <source>
        <dbReference type="EMBL" id="ADD45163.1"/>
    </source>
</evidence>
<reference evidence="3 4" key="1">
    <citation type="journal article" date="2009" name="Stand. Genomic Sci.">
        <title>Complete genome sequence of Stackebrandtia nassauensis type strain (LLR-40K-21).</title>
        <authorList>
            <person name="Munk C."/>
            <person name="Lapidus A."/>
            <person name="Copeland A."/>
            <person name="Jando M."/>
            <person name="Mayilraj S."/>
            <person name="Glavina Del Rio T."/>
            <person name="Nolan M."/>
            <person name="Chen F."/>
            <person name="Lucas S."/>
            <person name="Tice H."/>
            <person name="Cheng J.F."/>
            <person name="Han C."/>
            <person name="Detter J.C."/>
            <person name="Bruce D."/>
            <person name="Goodwin L."/>
            <person name="Chain P."/>
            <person name="Pitluck S."/>
            <person name="Goker M."/>
            <person name="Ovchinikova G."/>
            <person name="Pati A."/>
            <person name="Ivanova N."/>
            <person name="Mavromatis K."/>
            <person name="Chen A."/>
            <person name="Palaniappan K."/>
            <person name="Land M."/>
            <person name="Hauser L."/>
            <person name="Chang Y.J."/>
            <person name="Jeffries C.D."/>
            <person name="Bristow J."/>
            <person name="Eisen J.A."/>
            <person name="Markowitz V."/>
            <person name="Hugenholtz P."/>
            <person name="Kyrpides N.C."/>
            <person name="Klenk H.P."/>
        </authorList>
    </citation>
    <scope>NUCLEOTIDE SEQUENCE [LARGE SCALE GENOMIC DNA]</scope>
    <source>
        <strain evidence="4">DSM 44728 / CIP 108903 / NRRL B-16338 / NBRC 102104 / LLR-40K-21</strain>
    </source>
</reference>